<reference evidence="2" key="1">
    <citation type="journal article" date="2017" name="Proc. Natl. Acad. Sci. U.S.A.">
        <title>Simulation of Deepwater Horizon oil plume reveals substrate specialization within a complex community of hydrocarbon-degraders.</title>
        <authorList>
            <person name="Hu P."/>
            <person name="Dubinsky E.A."/>
            <person name="Probst A.J."/>
            <person name="Wang J."/>
            <person name="Sieber C.M.K."/>
            <person name="Tom L.M."/>
            <person name="Gardinali P."/>
            <person name="Banfield J.F."/>
            <person name="Atlas R.M."/>
            <person name="Andersen G.L."/>
        </authorList>
    </citation>
    <scope>NUCLEOTIDE SEQUENCE [LARGE SCALE GENOMIC DNA]</scope>
</reference>
<proteinExistence type="predicted"/>
<name>A0A1Y5FGS6_9BACT</name>
<dbReference type="EMBL" id="MAAO01000002">
    <property type="protein sequence ID" value="OUR99966.1"/>
    <property type="molecule type" value="Genomic_DNA"/>
</dbReference>
<evidence type="ECO:0000313" key="2">
    <source>
        <dbReference type="Proteomes" id="UP000196531"/>
    </source>
</evidence>
<dbReference type="AlphaFoldDB" id="A0A1Y5FGS6"/>
<protein>
    <submittedName>
        <fullName evidence="1">Uncharacterized protein</fullName>
    </submittedName>
</protein>
<dbReference type="Proteomes" id="UP000196531">
    <property type="component" value="Unassembled WGS sequence"/>
</dbReference>
<evidence type="ECO:0000313" key="1">
    <source>
        <dbReference type="EMBL" id="OUR99966.1"/>
    </source>
</evidence>
<organism evidence="1 2">
    <name type="scientific">Halobacteriovorax marinus</name>
    <dbReference type="NCBI Taxonomy" id="97084"/>
    <lineage>
        <taxon>Bacteria</taxon>
        <taxon>Pseudomonadati</taxon>
        <taxon>Bdellovibrionota</taxon>
        <taxon>Bacteriovoracia</taxon>
        <taxon>Bacteriovoracales</taxon>
        <taxon>Halobacteriovoraceae</taxon>
        <taxon>Halobacteriovorax</taxon>
    </lineage>
</organism>
<sequence>MKLLFFLFSFTLGAAEVKFLPHMVEHQNIGCPTNAKCSKKMGIIRQQWVSIAKAGTKKPLNKLKSFASSYGVPIPLWGKSGAEKNKDLIIWDSPCSNHNNEELERFSIVNIFSKNLKSLEGKSDLIIPKSILKNRTHTRALNVLRGDAPIALRGDILYYIKEVEGLYYGLELKTSGQLRVVKVPKISNYPHEVTCSKEILEQMKPLQKHANLHKGIYCKNIWDLNTSSYSTMAFGWSCH</sequence>
<accession>A0A1Y5FGS6</accession>
<gene>
    <name evidence="1" type="ORF">A9Q84_02740</name>
</gene>
<comment type="caution">
    <text evidence="1">The sequence shown here is derived from an EMBL/GenBank/DDBJ whole genome shotgun (WGS) entry which is preliminary data.</text>
</comment>